<name>A0ABY1QLR8_9SPHN</name>
<evidence type="ECO:0000313" key="4">
    <source>
        <dbReference type="Proteomes" id="UP001157910"/>
    </source>
</evidence>
<protein>
    <submittedName>
        <fullName evidence="3">dTDP-4-amino-4,6-dideoxygalactose transaminase</fullName>
    </submittedName>
</protein>
<evidence type="ECO:0000256" key="2">
    <source>
        <dbReference type="RuleBase" id="RU004508"/>
    </source>
</evidence>
<proteinExistence type="inferred from homology"/>
<accession>A0ABY1QLR8</accession>
<comment type="similarity">
    <text evidence="1 2">Belongs to the DegT/DnrJ/EryC1 family.</text>
</comment>
<dbReference type="Pfam" id="PF01041">
    <property type="entry name" value="DegT_DnrJ_EryC1"/>
    <property type="match status" value="1"/>
</dbReference>
<dbReference type="PANTHER" id="PTHR30244">
    <property type="entry name" value="TRANSAMINASE"/>
    <property type="match status" value="1"/>
</dbReference>
<comment type="caution">
    <text evidence="3">The sequence shown here is derived from an EMBL/GenBank/DDBJ whole genome shotgun (WGS) entry which is preliminary data.</text>
</comment>
<gene>
    <name evidence="3" type="ORF">SAMN06296065_10675</name>
</gene>
<dbReference type="PANTHER" id="PTHR30244:SF34">
    <property type="entry name" value="DTDP-4-AMINO-4,6-DIDEOXYGALACTOSE TRANSAMINASE"/>
    <property type="match status" value="1"/>
</dbReference>
<dbReference type="InterPro" id="IPR015421">
    <property type="entry name" value="PyrdxlP-dep_Trfase_major"/>
</dbReference>
<dbReference type="SUPFAM" id="SSF53383">
    <property type="entry name" value="PLP-dependent transferases"/>
    <property type="match status" value="1"/>
</dbReference>
<dbReference type="InterPro" id="IPR015424">
    <property type="entry name" value="PyrdxlP-dep_Trfase"/>
</dbReference>
<reference evidence="3 4" key="1">
    <citation type="submission" date="2017-05" db="EMBL/GenBank/DDBJ databases">
        <authorList>
            <person name="Varghese N."/>
            <person name="Submissions S."/>
        </authorList>
    </citation>
    <scope>NUCLEOTIDE SEQUENCE [LARGE SCALE GENOMIC DNA]</scope>
    <source>
        <strain evidence="3 4">SM16</strain>
    </source>
</reference>
<keyword evidence="2" id="KW-0663">Pyridoxal phosphate</keyword>
<dbReference type="InterPro" id="IPR000653">
    <property type="entry name" value="DegT/StrS_aminotransferase"/>
</dbReference>
<sequence length="408" mass="44589">MNALSIEKIESTIALIEPAARQVRSRWPCHEADEIEAVCEVLQSGRVNALVHGTHNIAFAAEFADYVGMPHGLCIANGTLTLEVALRALGIGPGDEVIVPARSFFASASCVLAVGALPVFADVAADSQNIDPVSVERMIGPRTRAVLCVHLAGWPCDMDAMVALCRDHGLLLLEDCAQAHGATWKGRRVGSFGAASSFSFCTDKIMSTGGEGGVLLLRDQMTWEVAWSIKDHGKSHAMIAPQSPPSGAFRYIHDLAGSNYRMTEMQAAIGRRQLTKLPGWLDIRRRNARILLDAWKDLDGLLLPRLSPDEGHAWYKFYVQLAAEGREPAAERERILQRLLARGIPAGTGSCPDMSQEKAFTHLPVRRDGDLPRARALGRRTLMFPVDHTMETSDMNYIAEAVREAFAE</sequence>
<evidence type="ECO:0000313" key="3">
    <source>
        <dbReference type="EMBL" id="SMP71867.1"/>
    </source>
</evidence>
<dbReference type="RefSeq" id="WP_283406301.1">
    <property type="nucleotide sequence ID" value="NZ_FXUI01000006.1"/>
</dbReference>
<dbReference type="CDD" id="cd00616">
    <property type="entry name" value="AHBA_syn"/>
    <property type="match status" value="1"/>
</dbReference>
<organism evidence="3 4">
    <name type="scientific">Novosphingobium panipatense</name>
    <dbReference type="NCBI Taxonomy" id="428991"/>
    <lineage>
        <taxon>Bacteria</taxon>
        <taxon>Pseudomonadati</taxon>
        <taxon>Pseudomonadota</taxon>
        <taxon>Alphaproteobacteria</taxon>
        <taxon>Sphingomonadales</taxon>
        <taxon>Sphingomonadaceae</taxon>
        <taxon>Novosphingobium</taxon>
    </lineage>
</organism>
<keyword evidence="4" id="KW-1185">Reference proteome</keyword>
<dbReference type="Proteomes" id="UP001157910">
    <property type="component" value="Unassembled WGS sequence"/>
</dbReference>
<evidence type="ECO:0000256" key="1">
    <source>
        <dbReference type="ARBA" id="ARBA00037999"/>
    </source>
</evidence>
<dbReference type="Gene3D" id="3.90.1150.10">
    <property type="entry name" value="Aspartate Aminotransferase, domain 1"/>
    <property type="match status" value="1"/>
</dbReference>
<dbReference type="Gene3D" id="3.40.640.10">
    <property type="entry name" value="Type I PLP-dependent aspartate aminotransferase-like (Major domain)"/>
    <property type="match status" value="1"/>
</dbReference>
<dbReference type="PIRSF" id="PIRSF000390">
    <property type="entry name" value="PLP_StrS"/>
    <property type="match status" value="1"/>
</dbReference>
<dbReference type="InterPro" id="IPR015422">
    <property type="entry name" value="PyrdxlP-dep_Trfase_small"/>
</dbReference>
<dbReference type="EMBL" id="FXUI01000006">
    <property type="protein sequence ID" value="SMP71867.1"/>
    <property type="molecule type" value="Genomic_DNA"/>
</dbReference>